<feature type="compositionally biased region" description="Low complexity" evidence="4">
    <location>
        <begin position="225"/>
        <end position="234"/>
    </location>
</feature>
<dbReference type="SUPFAM" id="SSF89942">
    <property type="entry name" value="eEF1-gamma domain"/>
    <property type="match status" value="1"/>
</dbReference>
<keyword evidence="1 3" id="KW-0251">Elongation factor</keyword>
<dbReference type="PANTHER" id="PTHR43986:SF1">
    <property type="entry name" value="ELONGATION FACTOR 1-GAMMA"/>
    <property type="match status" value="1"/>
</dbReference>
<reference evidence="7 8" key="1">
    <citation type="submission" date="2020-12" db="EMBL/GenBank/DDBJ databases">
        <title>Effect of drift, selection, and recombination on the evolution of hybrid genomes in Candida yeast pathogens.</title>
        <authorList>
            <person name="Mixao V."/>
            <person name="Ksiezopolska E."/>
            <person name="Saus E."/>
            <person name="Boekhout T."/>
            <person name="Gacser A."/>
            <person name="Gabaldon T."/>
        </authorList>
    </citation>
    <scope>NUCLEOTIDE SEQUENCE [LARGE SCALE GENOMIC DNA]</scope>
    <source>
        <strain evidence="7 8">BP57</strain>
    </source>
</reference>
<dbReference type="AlphaFoldDB" id="A0A8H8DAR4"/>
<evidence type="ECO:0000256" key="1">
    <source>
        <dbReference type="ARBA" id="ARBA00022768"/>
    </source>
</evidence>
<evidence type="ECO:0000313" key="8">
    <source>
        <dbReference type="Proteomes" id="UP000669133"/>
    </source>
</evidence>
<dbReference type="InterPro" id="IPR010987">
    <property type="entry name" value="Glutathione-S-Trfase_C-like"/>
</dbReference>
<dbReference type="CDD" id="cd03044">
    <property type="entry name" value="GST_N_EF1Bgamma"/>
    <property type="match status" value="1"/>
</dbReference>
<name>A0A8H8DAR4_9ASCO</name>
<dbReference type="Pfam" id="PF00647">
    <property type="entry name" value="EF1G"/>
    <property type="match status" value="1"/>
</dbReference>
<dbReference type="CDD" id="cd03181">
    <property type="entry name" value="GST_C_EF1Bgamma_like"/>
    <property type="match status" value="1"/>
</dbReference>
<dbReference type="OrthoDB" id="249703at2759"/>
<keyword evidence="2 3" id="KW-0648">Protein biosynthesis</keyword>
<dbReference type="Gene3D" id="3.30.70.1010">
    <property type="entry name" value="Translation elongation factor EF1B, gamma chain, conserved domain"/>
    <property type="match status" value="1"/>
</dbReference>
<dbReference type="EMBL" id="JAEOAQ010000005">
    <property type="protein sequence ID" value="KAG5418477.1"/>
    <property type="molecule type" value="Genomic_DNA"/>
</dbReference>
<dbReference type="GeneID" id="93652634"/>
<evidence type="ECO:0000256" key="3">
    <source>
        <dbReference type="PROSITE-ProRule" id="PRU00519"/>
    </source>
</evidence>
<proteinExistence type="predicted"/>
<dbReference type="PROSITE" id="PS50040">
    <property type="entry name" value="EF1G_C"/>
    <property type="match status" value="1"/>
</dbReference>
<feature type="region of interest" description="Disordered" evidence="4">
    <location>
        <begin position="212"/>
        <end position="266"/>
    </location>
</feature>
<dbReference type="InterPro" id="IPR004046">
    <property type="entry name" value="GST_C"/>
</dbReference>
<evidence type="ECO:0000259" key="5">
    <source>
        <dbReference type="PROSITE" id="PS50040"/>
    </source>
</evidence>
<dbReference type="PROSITE" id="PS50405">
    <property type="entry name" value="GST_CTER"/>
    <property type="match status" value="1"/>
</dbReference>
<dbReference type="PANTHER" id="PTHR43986">
    <property type="entry name" value="ELONGATION FACTOR 1-GAMMA"/>
    <property type="match status" value="1"/>
</dbReference>
<evidence type="ECO:0000256" key="2">
    <source>
        <dbReference type="ARBA" id="ARBA00022917"/>
    </source>
</evidence>
<feature type="domain" description="EF-1-gamma C-terminal" evidence="5">
    <location>
        <begin position="257"/>
        <end position="419"/>
    </location>
</feature>
<feature type="domain" description="GST C-terminal" evidence="6">
    <location>
        <begin position="85"/>
        <end position="211"/>
    </location>
</feature>
<dbReference type="InterPro" id="IPR004045">
    <property type="entry name" value="Glutathione_S-Trfase_N"/>
</dbReference>
<sequence>MSQGTLYIMEKSPRSFILADLVKHYKLDIKVTTEKDAAYNAKFPLGKTPAFIGPKGYALTETIAIASYLFSLVPKDQLGGILGKNGQQYAAIVKYLSLFNQEWIDAVVPGFKMATGALPFNKKINDENLVKLNVLGNLLETRLADFTYLVGERLTYADLFVAAALTLGLSTILGAPFFKKFPNVARWFNTVAKASFWGGRFDSYKPADPPLAFTPPKKEKKEKAPAAAAAAAAPAKKEASAPKAAASEEPAQSAPKPKHPLEALGKPKAPLDEWKRTYSNEETREVAIPWFWKNQYDPEEWSLWKVDYKYNDELTLTFMSNNLVGGFFNRLSASTKYMFGCMVVYGENNNNGITGAFLVRGQDHVPAFDVAPDWESYEFTKLDASKEEDKKFFDNMLAWDEPVVINGEKREISDGKVFK</sequence>
<dbReference type="Pfam" id="PF02798">
    <property type="entry name" value="GST_N"/>
    <property type="match status" value="1"/>
</dbReference>
<dbReference type="SMART" id="SM01183">
    <property type="entry name" value="EF1G"/>
    <property type="match status" value="1"/>
</dbReference>
<dbReference type="RefSeq" id="XP_067547593.1">
    <property type="nucleotide sequence ID" value="XM_067693032.1"/>
</dbReference>
<dbReference type="InterPro" id="IPR036282">
    <property type="entry name" value="Glutathione-S-Trfase_C_sf"/>
</dbReference>
<dbReference type="InterPro" id="IPR001662">
    <property type="entry name" value="EF1B_G_C"/>
</dbReference>
<dbReference type="FunFam" id="3.40.30.10:FF:000142">
    <property type="entry name" value="Elongation factor 1 gamma"/>
    <property type="match status" value="1"/>
</dbReference>
<keyword evidence="8" id="KW-1185">Reference proteome</keyword>
<feature type="compositionally biased region" description="Low complexity" evidence="4">
    <location>
        <begin position="241"/>
        <end position="255"/>
    </location>
</feature>
<evidence type="ECO:0000313" key="7">
    <source>
        <dbReference type="EMBL" id="KAG5418477.1"/>
    </source>
</evidence>
<organism evidence="7 8">
    <name type="scientific">Candida metapsilosis</name>
    <dbReference type="NCBI Taxonomy" id="273372"/>
    <lineage>
        <taxon>Eukaryota</taxon>
        <taxon>Fungi</taxon>
        <taxon>Dikarya</taxon>
        <taxon>Ascomycota</taxon>
        <taxon>Saccharomycotina</taxon>
        <taxon>Pichiomycetes</taxon>
        <taxon>Debaryomycetaceae</taxon>
        <taxon>Candida/Lodderomyces clade</taxon>
        <taxon>Candida</taxon>
    </lineage>
</organism>
<evidence type="ECO:0000259" key="6">
    <source>
        <dbReference type="PROSITE" id="PS50405"/>
    </source>
</evidence>
<dbReference type="FunFam" id="3.30.70.1010:FF:000001">
    <property type="entry name" value="Elongation factor 1-gamma 1"/>
    <property type="match status" value="1"/>
</dbReference>
<dbReference type="Gene3D" id="1.20.1050.10">
    <property type="match status" value="1"/>
</dbReference>
<dbReference type="GO" id="GO:0005634">
    <property type="term" value="C:nucleus"/>
    <property type="evidence" value="ECO:0007669"/>
    <property type="project" value="TreeGrafter"/>
</dbReference>
<dbReference type="SUPFAM" id="SSF47616">
    <property type="entry name" value="GST C-terminal domain-like"/>
    <property type="match status" value="1"/>
</dbReference>
<dbReference type="InterPro" id="IPR050802">
    <property type="entry name" value="EF-GSTs"/>
</dbReference>
<dbReference type="InterPro" id="IPR036249">
    <property type="entry name" value="Thioredoxin-like_sf"/>
</dbReference>
<dbReference type="SUPFAM" id="SSF52833">
    <property type="entry name" value="Thioredoxin-like"/>
    <property type="match status" value="1"/>
</dbReference>
<dbReference type="Proteomes" id="UP000669133">
    <property type="component" value="Unassembled WGS sequence"/>
</dbReference>
<accession>A0A8H8DAR4</accession>
<dbReference type="InterPro" id="IPR036433">
    <property type="entry name" value="EF1B_G_C_sf"/>
</dbReference>
<evidence type="ECO:0000256" key="4">
    <source>
        <dbReference type="SAM" id="MobiDB-lite"/>
    </source>
</evidence>
<dbReference type="GO" id="GO:0003746">
    <property type="term" value="F:translation elongation factor activity"/>
    <property type="evidence" value="ECO:0007669"/>
    <property type="project" value="UniProtKB-UniRule"/>
</dbReference>
<comment type="caution">
    <text evidence="7">The sequence shown here is derived from an EMBL/GenBank/DDBJ whole genome shotgun (WGS) entry which is preliminary data.</text>
</comment>
<dbReference type="GO" id="GO:0005737">
    <property type="term" value="C:cytoplasm"/>
    <property type="evidence" value="ECO:0007669"/>
    <property type="project" value="TreeGrafter"/>
</dbReference>
<dbReference type="Pfam" id="PF00043">
    <property type="entry name" value="GST_C"/>
    <property type="match status" value="1"/>
</dbReference>
<gene>
    <name evidence="7" type="ORF">I9W82_004005</name>
</gene>
<protein>
    <submittedName>
        <fullName evidence="7">TEF4</fullName>
    </submittedName>
</protein>
<dbReference type="Gene3D" id="3.40.30.10">
    <property type="entry name" value="Glutaredoxin"/>
    <property type="match status" value="1"/>
</dbReference>